<evidence type="ECO:0000256" key="1">
    <source>
        <dbReference type="ARBA" id="ARBA00000553"/>
    </source>
</evidence>
<evidence type="ECO:0000256" key="9">
    <source>
        <dbReference type="ARBA" id="ARBA00049893"/>
    </source>
</evidence>
<dbReference type="NCBIfam" id="TIGR00726">
    <property type="entry name" value="peptidoglycan editing factor PgeF"/>
    <property type="match status" value="1"/>
</dbReference>
<dbReference type="AlphaFoldDB" id="A0A3Q9JKX2"/>
<comment type="similarity">
    <text evidence="2 10">Belongs to the purine nucleoside phosphorylase YfiH/LACC1 family.</text>
</comment>
<dbReference type="PANTHER" id="PTHR30616">
    <property type="entry name" value="UNCHARACTERIZED PROTEIN YFIH"/>
    <property type="match status" value="1"/>
</dbReference>
<dbReference type="GO" id="GO:0005507">
    <property type="term" value="F:copper ion binding"/>
    <property type="evidence" value="ECO:0007669"/>
    <property type="project" value="TreeGrafter"/>
</dbReference>
<keyword evidence="12" id="KW-1185">Reference proteome</keyword>
<evidence type="ECO:0000256" key="5">
    <source>
        <dbReference type="ARBA" id="ARBA00022801"/>
    </source>
</evidence>
<reference evidence="12" key="1">
    <citation type="submission" date="2018-06" db="EMBL/GenBank/DDBJ databases">
        <title>Complete genome of Pseudomonas insecticola strain QZS01.</title>
        <authorList>
            <person name="Wang J."/>
            <person name="Su Q."/>
        </authorList>
    </citation>
    <scope>NUCLEOTIDE SEQUENCE [LARGE SCALE GENOMIC DNA]</scope>
    <source>
        <strain evidence="12">QZS01</strain>
    </source>
</reference>
<keyword evidence="4" id="KW-0479">Metal-binding</keyword>
<dbReference type="Gene3D" id="3.60.140.10">
    <property type="entry name" value="CNF1/YfiH-like putative cysteine hydrolases"/>
    <property type="match status" value="1"/>
</dbReference>
<evidence type="ECO:0000313" key="12">
    <source>
        <dbReference type="Proteomes" id="UP000273143"/>
    </source>
</evidence>
<dbReference type="InterPro" id="IPR038371">
    <property type="entry name" value="Cu_polyphenol_OxRdtase_sf"/>
</dbReference>
<gene>
    <name evidence="11" type="primary">pgeF</name>
    <name evidence="11" type="ORF">DM558_15065</name>
</gene>
<evidence type="ECO:0000256" key="6">
    <source>
        <dbReference type="ARBA" id="ARBA00022833"/>
    </source>
</evidence>
<protein>
    <recommendedName>
        <fullName evidence="10">Purine nucleoside phosphorylase</fullName>
    </recommendedName>
</protein>
<evidence type="ECO:0000256" key="8">
    <source>
        <dbReference type="ARBA" id="ARBA00048968"/>
    </source>
</evidence>
<dbReference type="RefSeq" id="WP_127164667.1">
    <property type="nucleotide sequence ID" value="NZ_CP029822.1"/>
</dbReference>
<comment type="catalytic activity">
    <reaction evidence="9">
        <text>S-methyl-5'-thioadenosine + phosphate = 5-(methylsulfanyl)-alpha-D-ribose 1-phosphate + adenine</text>
        <dbReference type="Rhea" id="RHEA:11852"/>
        <dbReference type="ChEBI" id="CHEBI:16708"/>
        <dbReference type="ChEBI" id="CHEBI:17509"/>
        <dbReference type="ChEBI" id="CHEBI:43474"/>
        <dbReference type="ChEBI" id="CHEBI:58533"/>
        <dbReference type="EC" id="2.4.2.28"/>
    </reaction>
    <physiologicalReaction direction="left-to-right" evidence="9">
        <dbReference type="Rhea" id="RHEA:11853"/>
    </physiologicalReaction>
</comment>
<evidence type="ECO:0000256" key="10">
    <source>
        <dbReference type="RuleBase" id="RU361274"/>
    </source>
</evidence>
<dbReference type="CDD" id="cd16833">
    <property type="entry name" value="YfiH"/>
    <property type="match status" value="1"/>
</dbReference>
<comment type="catalytic activity">
    <reaction evidence="8">
        <text>adenosine + phosphate = alpha-D-ribose 1-phosphate + adenine</text>
        <dbReference type="Rhea" id="RHEA:27642"/>
        <dbReference type="ChEBI" id="CHEBI:16335"/>
        <dbReference type="ChEBI" id="CHEBI:16708"/>
        <dbReference type="ChEBI" id="CHEBI:43474"/>
        <dbReference type="ChEBI" id="CHEBI:57720"/>
        <dbReference type="EC" id="2.4.2.1"/>
    </reaction>
    <physiologicalReaction direction="left-to-right" evidence="8">
        <dbReference type="Rhea" id="RHEA:27643"/>
    </physiologicalReaction>
</comment>
<dbReference type="InterPro" id="IPR011324">
    <property type="entry name" value="Cytotoxic_necrot_fac-like_cat"/>
</dbReference>
<dbReference type="PANTHER" id="PTHR30616:SF2">
    <property type="entry name" value="PURINE NUCLEOSIDE PHOSPHORYLASE LACC1"/>
    <property type="match status" value="1"/>
</dbReference>
<keyword evidence="5" id="KW-0378">Hydrolase</keyword>
<evidence type="ECO:0000256" key="2">
    <source>
        <dbReference type="ARBA" id="ARBA00007353"/>
    </source>
</evidence>
<comment type="catalytic activity">
    <reaction evidence="1">
        <text>inosine + phosphate = alpha-D-ribose 1-phosphate + hypoxanthine</text>
        <dbReference type="Rhea" id="RHEA:27646"/>
        <dbReference type="ChEBI" id="CHEBI:17368"/>
        <dbReference type="ChEBI" id="CHEBI:17596"/>
        <dbReference type="ChEBI" id="CHEBI:43474"/>
        <dbReference type="ChEBI" id="CHEBI:57720"/>
        <dbReference type="EC" id="2.4.2.1"/>
    </reaction>
    <physiologicalReaction direction="left-to-right" evidence="1">
        <dbReference type="Rhea" id="RHEA:27647"/>
    </physiologicalReaction>
</comment>
<dbReference type="InterPro" id="IPR003730">
    <property type="entry name" value="Cu_polyphenol_OxRdtase"/>
</dbReference>
<name>A0A3Q9JKX2_9GAMM</name>
<keyword evidence="3" id="KW-0808">Transferase</keyword>
<comment type="catalytic activity">
    <reaction evidence="7">
        <text>adenosine + H2O + H(+) = inosine + NH4(+)</text>
        <dbReference type="Rhea" id="RHEA:24408"/>
        <dbReference type="ChEBI" id="CHEBI:15377"/>
        <dbReference type="ChEBI" id="CHEBI:15378"/>
        <dbReference type="ChEBI" id="CHEBI:16335"/>
        <dbReference type="ChEBI" id="CHEBI:17596"/>
        <dbReference type="ChEBI" id="CHEBI:28938"/>
        <dbReference type="EC" id="3.5.4.4"/>
    </reaction>
    <physiologicalReaction direction="left-to-right" evidence="7">
        <dbReference type="Rhea" id="RHEA:24409"/>
    </physiologicalReaction>
</comment>
<evidence type="ECO:0000313" key="11">
    <source>
        <dbReference type="EMBL" id="AZS52009.1"/>
    </source>
</evidence>
<dbReference type="Proteomes" id="UP000273143">
    <property type="component" value="Chromosome"/>
</dbReference>
<evidence type="ECO:0000256" key="7">
    <source>
        <dbReference type="ARBA" id="ARBA00047989"/>
    </source>
</evidence>
<accession>A0A3Q9JKX2</accession>
<evidence type="ECO:0000256" key="4">
    <source>
        <dbReference type="ARBA" id="ARBA00022723"/>
    </source>
</evidence>
<dbReference type="SUPFAM" id="SSF64438">
    <property type="entry name" value="CNF1/YfiH-like putative cysteine hydrolases"/>
    <property type="match status" value="1"/>
</dbReference>
<keyword evidence="6" id="KW-0862">Zinc</keyword>
<sequence>MDNLLQETIIKPNWPAPANVCSYATTRLGGVSKNDYDSFNLGLHVGDDEQLVLENRQRLQTTLGYKSIAWLEQVHSAIATKADIDQVLQADASWTDQSELACVVMTADCLPVLFCDMSGQYVAAAHAGWRGLVNGILEETVNQLPVEPNQLMAWLGPAIGPNKFEVGAEVKQAFLDKDSEAALAFRASSTHNKYLADIYQLARLRLRKAGVTAVYGGDFCTVSDKEIFFSYRRQAMTGRMASLIWLLP</sequence>
<evidence type="ECO:0000256" key="3">
    <source>
        <dbReference type="ARBA" id="ARBA00022679"/>
    </source>
</evidence>
<proteinExistence type="inferred from homology"/>
<dbReference type="EMBL" id="CP029822">
    <property type="protein sequence ID" value="AZS52009.1"/>
    <property type="molecule type" value="Genomic_DNA"/>
</dbReference>
<dbReference type="GO" id="GO:0016787">
    <property type="term" value="F:hydrolase activity"/>
    <property type="evidence" value="ECO:0007669"/>
    <property type="project" value="UniProtKB-KW"/>
</dbReference>
<dbReference type="KEGG" id="emo:DM558_15065"/>
<dbReference type="Pfam" id="PF02578">
    <property type="entry name" value="Cu-oxidase_4"/>
    <property type="match status" value="1"/>
</dbReference>
<dbReference type="GO" id="GO:0017061">
    <property type="term" value="F:S-methyl-5-thioadenosine phosphorylase activity"/>
    <property type="evidence" value="ECO:0007669"/>
    <property type="project" value="UniProtKB-EC"/>
</dbReference>
<organism evidence="11 12">
    <name type="scientific">Entomomonas moraniae</name>
    <dbReference type="NCBI Taxonomy" id="2213226"/>
    <lineage>
        <taxon>Bacteria</taxon>
        <taxon>Pseudomonadati</taxon>
        <taxon>Pseudomonadota</taxon>
        <taxon>Gammaproteobacteria</taxon>
        <taxon>Pseudomonadales</taxon>
        <taxon>Pseudomonadaceae</taxon>
        <taxon>Entomomonas</taxon>
    </lineage>
</organism>